<feature type="transmembrane region" description="Helical" evidence="13">
    <location>
        <begin position="12"/>
        <end position="33"/>
    </location>
</feature>
<keyword evidence="12 13" id="KW-0472">Membrane</keyword>
<dbReference type="CDD" id="cd06158">
    <property type="entry name" value="S2P-M50_like_1"/>
    <property type="match status" value="1"/>
</dbReference>
<evidence type="ECO:0000256" key="11">
    <source>
        <dbReference type="ARBA" id="ARBA00023049"/>
    </source>
</evidence>
<evidence type="ECO:0000256" key="6">
    <source>
        <dbReference type="ARBA" id="ARBA00022692"/>
    </source>
</evidence>
<keyword evidence="9" id="KW-0862">Zinc</keyword>
<feature type="transmembrane region" description="Helical" evidence="13">
    <location>
        <begin position="92"/>
        <end position="115"/>
    </location>
</feature>
<dbReference type="InterPro" id="IPR052348">
    <property type="entry name" value="Metallopeptidase_M50B"/>
</dbReference>
<feature type="transmembrane region" description="Helical" evidence="13">
    <location>
        <begin position="127"/>
        <end position="147"/>
    </location>
</feature>
<keyword evidence="10 13" id="KW-1133">Transmembrane helix</keyword>
<protein>
    <submittedName>
        <fullName evidence="15">Site-2 protease family protein</fullName>
    </submittedName>
</protein>
<keyword evidence="7" id="KW-0479">Metal-binding</keyword>
<reference evidence="16" key="1">
    <citation type="submission" date="2017-09" db="EMBL/GenBank/DDBJ databases">
        <title>Depth-based differentiation of microbial function through sediment-hosted aquifers and enrichment of novel symbionts in the deep terrestrial subsurface.</title>
        <authorList>
            <person name="Probst A.J."/>
            <person name="Ladd B."/>
            <person name="Jarett J.K."/>
            <person name="Geller-Mcgrath D.E."/>
            <person name="Sieber C.M.K."/>
            <person name="Emerson J.B."/>
            <person name="Anantharaman K."/>
            <person name="Thomas B.C."/>
            <person name="Malmstrom R."/>
            <person name="Stieglmeier M."/>
            <person name="Klingl A."/>
            <person name="Woyke T."/>
            <person name="Ryan C.M."/>
            <person name="Banfield J.F."/>
        </authorList>
    </citation>
    <scope>NUCLEOTIDE SEQUENCE [LARGE SCALE GENOMIC DNA]</scope>
</reference>
<dbReference type="GO" id="GO:0005886">
    <property type="term" value="C:plasma membrane"/>
    <property type="evidence" value="ECO:0007669"/>
    <property type="project" value="UniProtKB-SubCell"/>
</dbReference>
<evidence type="ECO:0000256" key="10">
    <source>
        <dbReference type="ARBA" id="ARBA00022989"/>
    </source>
</evidence>
<dbReference type="GO" id="GO:0046872">
    <property type="term" value="F:metal ion binding"/>
    <property type="evidence" value="ECO:0007669"/>
    <property type="project" value="UniProtKB-KW"/>
</dbReference>
<dbReference type="AlphaFoldDB" id="A0A2M6WD14"/>
<feature type="transmembrane region" description="Helical" evidence="13">
    <location>
        <begin position="179"/>
        <end position="208"/>
    </location>
</feature>
<comment type="similarity">
    <text evidence="3">Belongs to the peptidase M50B family.</text>
</comment>
<accession>A0A2M6WD14</accession>
<evidence type="ECO:0000256" key="2">
    <source>
        <dbReference type="ARBA" id="ARBA00004651"/>
    </source>
</evidence>
<evidence type="ECO:0000313" key="15">
    <source>
        <dbReference type="EMBL" id="PIT90689.1"/>
    </source>
</evidence>
<sequence>MIFSMLFQEPMMFVAWLLAIFYGITIHEFAHAWAASWQGDDTAKLLGRLTLNPFAHVDFMGLLMLAFVGFGWGKPVPVNPANLKNGKKSDTLVSLAGIFFNLVSIIIFTLILKALIMTGNFGQGNLLINFLFMLIMINLVLAIFNLIPIPPLDGSHVLFNILPAKYDDFKLKLAQNGPWILLIVILADNFLNIGIFNFLFGFFLDLIYGIF</sequence>
<keyword evidence="5 15" id="KW-0645">Protease</keyword>
<dbReference type="PANTHER" id="PTHR35864:SF1">
    <property type="entry name" value="ZINC METALLOPROTEASE YWHC-RELATED"/>
    <property type="match status" value="1"/>
</dbReference>
<evidence type="ECO:0000256" key="3">
    <source>
        <dbReference type="ARBA" id="ARBA00007931"/>
    </source>
</evidence>
<evidence type="ECO:0000256" key="12">
    <source>
        <dbReference type="ARBA" id="ARBA00023136"/>
    </source>
</evidence>
<dbReference type="InterPro" id="IPR008915">
    <property type="entry name" value="Peptidase_M50"/>
</dbReference>
<gene>
    <name evidence="15" type="ORF">COU22_00825</name>
</gene>
<evidence type="ECO:0000256" key="1">
    <source>
        <dbReference type="ARBA" id="ARBA00001947"/>
    </source>
</evidence>
<dbReference type="Pfam" id="PF02163">
    <property type="entry name" value="Peptidase_M50"/>
    <property type="match status" value="1"/>
</dbReference>
<feature type="transmembrane region" description="Helical" evidence="13">
    <location>
        <begin position="54"/>
        <end position="72"/>
    </location>
</feature>
<evidence type="ECO:0000259" key="14">
    <source>
        <dbReference type="Pfam" id="PF02163"/>
    </source>
</evidence>
<dbReference type="Proteomes" id="UP000230543">
    <property type="component" value="Unassembled WGS sequence"/>
</dbReference>
<comment type="caution">
    <text evidence="15">The sequence shown here is derived from an EMBL/GenBank/DDBJ whole genome shotgun (WGS) entry which is preliminary data.</text>
</comment>
<dbReference type="PANTHER" id="PTHR35864">
    <property type="entry name" value="ZINC METALLOPROTEASE MJ0611-RELATED"/>
    <property type="match status" value="1"/>
</dbReference>
<evidence type="ECO:0000256" key="7">
    <source>
        <dbReference type="ARBA" id="ARBA00022723"/>
    </source>
</evidence>
<keyword evidence="11" id="KW-0482">Metalloprotease</keyword>
<evidence type="ECO:0000313" key="16">
    <source>
        <dbReference type="Proteomes" id="UP000230543"/>
    </source>
</evidence>
<evidence type="ECO:0000256" key="8">
    <source>
        <dbReference type="ARBA" id="ARBA00022801"/>
    </source>
</evidence>
<evidence type="ECO:0000256" key="4">
    <source>
        <dbReference type="ARBA" id="ARBA00022475"/>
    </source>
</evidence>
<dbReference type="GO" id="GO:0008237">
    <property type="term" value="F:metallopeptidase activity"/>
    <property type="evidence" value="ECO:0007669"/>
    <property type="project" value="UniProtKB-KW"/>
</dbReference>
<dbReference type="EMBL" id="PFBO01000024">
    <property type="protein sequence ID" value="PIT90689.1"/>
    <property type="molecule type" value="Genomic_DNA"/>
</dbReference>
<dbReference type="InterPro" id="IPR044537">
    <property type="entry name" value="Rip2-like"/>
</dbReference>
<name>A0A2M6WD14_9BACT</name>
<evidence type="ECO:0000256" key="5">
    <source>
        <dbReference type="ARBA" id="ARBA00022670"/>
    </source>
</evidence>
<comment type="subcellular location">
    <subcellularLocation>
        <location evidence="2">Cell membrane</location>
        <topology evidence="2">Multi-pass membrane protein</topology>
    </subcellularLocation>
</comment>
<keyword evidence="8" id="KW-0378">Hydrolase</keyword>
<evidence type="ECO:0000256" key="13">
    <source>
        <dbReference type="SAM" id="Phobius"/>
    </source>
</evidence>
<organism evidence="15 16">
    <name type="scientific">Candidatus Komeilibacteria bacterium CG10_big_fil_rev_8_21_14_0_10_41_13</name>
    <dbReference type="NCBI Taxonomy" id="1974476"/>
    <lineage>
        <taxon>Bacteria</taxon>
        <taxon>Candidatus Komeiliibacteriota</taxon>
    </lineage>
</organism>
<dbReference type="GO" id="GO:0006508">
    <property type="term" value="P:proteolysis"/>
    <property type="evidence" value="ECO:0007669"/>
    <property type="project" value="UniProtKB-KW"/>
</dbReference>
<keyword evidence="6 13" id="KW-0812">Transmembrane</keyword>
<proteinExistence type="inferred from homology"/>
<comment type="cofactor">
    <cofactor evidence="1">
        <name>Zn(2+)</name>
        <dbReference type="ChEBI" id="CHEBI:29105"/>
    </cofactor>
</comment>
<evidence type="ECO:0000256" key="9">
    <source>
        <dbReference type="ARBA" id="ARBA00022833"/>
    </source>
</evidence>
<keyword evidence="4" id="KW-1003">Cell membrane</keyword>
<feature type="domain" description="Peptidase M50" evidence="14">
    <location>
        <begin position="127"/>
        <end position="164"/>
    </location>
</feature>